<dbReference type="AlphaFoldDB" id="A0A645DCA5"/>
<name>A0A645DCA5_9ZZZZ</name>
<comment type="caution">
    <text evidence="1">The sequence shown here is derived from an EMBL/GenBank/DDBJ whole genome shotgun (WGS) entry which is preliminary data.</text>
</comment>
<protein>
    <recommendedName>
        <fullName evidence="2">Methyltransferase domain-containing protein</fullName>
    </recommendedName>
</protein>
<reference evidence="1" key="1">
    <citation type="submission" date="2019-08" db="EMBL/GenBank/DDBJ databases">
        <authorList>
            <person name="Kucharzyk K."/>
            <person name="Murdoch R.W."/>
            <person name="Higgins S."/>
            <person name="Loffler F."/>
        </authorList>
    </citation>
    <scope>NUCLEOTIDE SEQUENCE</scope>
</reference>
<proteinExistence type="predicted"/>
<organism evidence="1">
    <name type="scientific">bioreactor metagenome</name>
    <dbReference type="NCBI Taxonomy" id="1076179"/>
    <lineage>
        <taxon>unclassified sequences</taxon>
        <taxon>metagenomes</taxon>
        <taxon>ecological metagenomes</taxon>
    </lineage>
</organism>
<dbReference type="InterPro" id="IPR029063">
    <property type="entry name" value="SAM-dependent_MTases_sf"/>
</dbReference>
<dbReference type="Gene3D" id="3.40.50.150">
    <property type="entry name" value="Vaccinia Virus protein VP39"/>
    <property type="match status" value="1"/>
</dbReference>
<dbReference type="SUPFAM" id="SSF53335">
    <property type="entry name" value="S-adenosyl-L-methionine-dependent methyltransferases"/>
    <property type="match status" value="1"/>
</dbReference>
<dbReference type="EMBL" id="VSSQ01034796">
    <property type="protein sequence ID" value="MPM86849.1"/>
    <property type="molecule type" value="Genomic_DNA"/>
</dbReference>
<evidence type="ECO:0000313" key="1">
    <source>
        <dbReference type="EMBL" id="MPM86849.1"/>
    </source>
</evidence>
<dbReference type="CDD" id="cd02440">
    <property type="entry name" value="AdoMet_MTases"/>
    <property type="match status" value="1"/>
</dbReference>
<evidence type="ECO:0008006" key="2">
    <source>
        <dbReference type="Google" id="ProtNLM"/>
    </source>
</evidence>
<gene>
    <name evidence="1" type="ORF">SDC9_133941</name>
</gene>
<sequence>MMQDWLPETIAFYRTAAAHSNYYRHLAERISAHLPPNAHVCDAGCGLGELSLALLPFCGRVTAIDRAAAPMEDLRRRTAGLSGLEILQRDIFENRPPKPYDAMVFCLFGGMEETLRIAAEQCAGPVILIKRANTAHRFSAGGSKLEHFTPEAAEERLRRLEIPYRAERFSLELGQPLRSLEEAERFFRLYNREEEMTSEEVRGRLQASVLPGFPYYLPNRMRLGLIVFSAPDVRRIRRRG</sequence>
<accession>A0A645DCA5</accession>